<proteinExistence type="predicted"/>
<name>A0A3R8J597_9LACO</name>
<keyword evidence="2" id="KW-1185">Reference proteome</keyword>
<dbReference type="RefSeq" id="WP_125073144.1">
    <property type="nucleotide sequence ID" value="NZ_QWZQ01000050.1"/>
</dbReference>
<accession>A0A3R8J597</accession>
<dbReference type="AlphaFoldDB" id="A0A3R8J597"/>
<dbReference type="OrthoDB" id="2295474at2"/>
<comment type="caution">
    <text evidence="1">The sequence shown here is derived from an EMBL/GenBank/DDBJ whole genome shotgun (WGS) entry which is preliminary data.</text>
</comment>
<protein>
    <submittedName>
        <fullName evidence="1">Uncharacterized protein</fullName>
    </submittedName>
</protein>
<evidence type="ECO:0000313" key="1">
    <source>
        <dbReference type="EMBL" id="RRK09531.1"/>
    </source>
</evidence>
<organism evidence="1 2">
    <name type="scientific">Lactiplantibacillus garii</name>
    <dbReference type="NCBI Taxonomy" id="2306423"/>
    <lineage>
        <taxon>Bacteria</taxon>
        <taxon>Bacillati</taxon>
        <taxon>Bacillota</taxon>
        <taxon>Bacilli</taxon>
        <taxon>Lactobacillales</taxon>
        <taxon>Lactobacillaceae</taxon>
        <taxon>Lactiplantibacillus</taxon>
    </lineage>
</organism>
<evidence type="ECO:0000313" key="2">
    <source>
        <dbReference type="Proteomes" id="UP000283633"/>
    </source>
</evidence>
<dbReference type="EMBL" id="QWZQ01000050">
    <property type="protein sequence ID" value="RRK09531.1"/>
    <property type="molecule type" value="Genomic_DNA"/>
</dbReference>
<reference evidence="1 2" key="1">
    <citation type="submission" date="2018-08" db="EMBL/GenBank/DDBJ databases">
        <title>Genome Lactobacillus garii FI11369.</title>
        <authorList>
            <person name="Diaz M."/>
            <person name="Narbad A."/>
        </authorList>
    </citation>
    <scope>NUCLEOTIDE SEQUENCE [LARGE SCALE GENOMIC DNA]</scope>
    <source>
        <strain evidence="1 2">FI11369</strain>
    </source>
</reference>
<gene>
    <name evidence="1" type="ORF">D1831_12095</name>
</gene>
<sequence>MKKQVAGTIIKNDSRGTSFLVSRDQRGGYYFYHLAVRENQSPLASVLWELRHNVGIDVDQLRLYDSIIAEISGEKVAVFVFDHLAIDERVEQLFEKRGLAFVPASQLHHLFESVNVGQTSPMEDFSK</sequence>
<dbReference type="Proteomes" id="UP000283633">
    <property type="component" value="Unassembled WGS sequence"/>
</dbReference>